<dbReference type="GO" id="GO:0046872">
    <property type="term" value="F:metal ion binding"/>
    <property type="evidence" value="ECO:0007669"/>
    <property type="project" value="UniProtKB-KW"/>
</dbReference>
<evidence type="ECO:0000256" key="17">
    <source>
        <dbReference type="RuleBase" id="RU000405"/>
    </source>
</evidence>
<dbReference type="PROSITE" id="PS50125">
    <property type="entry name" value="GUANYLATE_CYCLASE_2"/>
    <property type="match status" value="1"/>
</dbReference>
<dbReference type="PROSITE" id="PS00452">
    <property type="entry name" value="GUANYLATE_CYCLASE_1"/>
    <property type="match status" value="1"/>
</dbReference>
<organism evidence="21 22">
    <name type="scientific">Planktothrix serta PCC 8927</name>
    <dbReference type="NCBI Taxonomy" id="671068"/>
    <lineage>
        <taxon>Bacteria</taxon>
        <taxon>Bacillati</taxon>
        <taxon>Cyanobacteriota</taxon>
        <taxon>Cyanophyceae</taxon>
        <taxon>Oscillatoriophycideae</taxon>
        <taxon>Oscillatoriales</taxon>
        <taxon>Microcoleaceae</taxon>
        <taxon>Planktothrix</taxon>
    </lineage>
</organism>
<evidence type="ECO:0000256" key="13">
    <source>
        <dbReference type="ARBA" id="ARBA00023239"/>
    </source>
</evidence>
<comment type="subcellular location">
    <subcellularLocation>
        <location evidence="2">Membrane</location>
    </subcellularLocation>
</comment>
<dbReference type="InterPro" id="IPR018297">
    <property type="entry name" value="A/G_cyclase_CS"/>
</dbReference>
<evidence type="ECO:0000256" key="3">
    <source>
        <dbReference type="ARBA" id="ARBA00012201"/>
    </source>
</evidence>
<dbReference type="PANTHER" id="PTHR11920">
    <property type="entry name" value="GUANYLYL CYCLASE"/>
    <property type="match status" value="1"/>
</dbReference>
<comment type="similarity">
    <text evidence="17">Belongs to the adenylyl cyclase class-4/guanylyl cyclase family.</text>
</comment>
<keyword evidence="13 17" id="KW-0456">Lyase</keyword>
<feature type="transmembrane region" description="Helical" evidence="19">
    <location>
        <begin position="46"/>
        <end position="66"/>
    </location>
</feature>
<feature type="transmembrane region" description="Helical" evidence="19">
    <location>
        <begin position="190"/>
        <end position="208"/>
    </location>
</feature>
<keyword evidence="9" id="KW-0460">Magnesium</keyword>
<sequence>MTTTDSRLSEIGAFLQTNLKKFSSNLALSKAQTYDDWRKHFMHQRLSLGFTLALISYFTFTVSEVNNFFFNRDHFHPSWVATQVVVELGLIIGLVILRTPIGIKYPGWMFLLFSWLVTITPQIRESLGGMARASIIEWPLMFFSQATLIPVYWPLHLISQLGVFIYYQGSQTLFNLKVVLPAEWMTADFLFLYLFWICLICNLSVYLYDRLARSEFNSRQALEKAYEQVKEEQERSESLLLNILPHSIAQRLKLQPSTIADSFTDAGVLFADIVGFTELSGRFDPPQLVNLLNQIFSEFDHLAELHGLEKIKTIGDAYMVVSGLPIPHDDYADAIANMALDMQRTLKEFNLKTQQNFHIRIGIATGPVVAGVIGIKKFIYDLWGDTVNIASRMESHGIADEIQVTETTYLVLKQSYLFEKRGLIKVKGKGEMTTYLLKGKQTQGVPVTTG</sequence>
<comment type="catalytic activity">
    <reaction evidence="1">
        <text>ATP = 3',5'-cyclic AMP + diphosphate</text>
        <dbReference type="Rhea" id="RHEA:15389"/>
        <dbReference type="ChEBI" id="CHEBI:30616"/>
        <dbReference type="ChEBI" id="CHEBI:33019"/>
        <dbReference type="ChEBI" id="CHEBI:58165"/>
        <dbReference type="EC" id="4.6.1.1"/>
    </reaction>
</comment>
<evidence type="ECO:0000256" key="19">
    <source>
        <dbReference type="SAM" id="Phobius"/>
    </source>
</evidence>
<evidence type="ECO:0000256" key="10">
    <source>
        <dbReference type="ARBA" id="ARBA00022989"/>
    </source>
</evidence>
<evidence type="ECO:0000256" key="6">
    <source>
        <dbReference type="ARBA" id="ARBA00022723"/>
    </source>
</evidence>
<dbReference type="InterPro" id="IPR001054">
    <property type="entry name" value="A/G_cyclase"/>
</dbReference>
<evidence type="ECO:0000256" key="9">
    <source>
        <dbReference type="ARBA" id="ARBA00022842"/>
    </source>
</evidence>
<evidence type="ECO:0000313" key="21">
    <source>
        <dbReference type="EMBL" id="VXD18205.1"/>
    </source>
</evidence>
<feature type="coiled-coil region" evidence="18">
    <location>
        <begin position="212"/>
        <end position="242"/>
    </location>
</feature>
<dbReference type="InterPro" id="IPR050401">
    <property type="entry name" value="Cyclic_nucleotide_synthase"/>
</dbReference>
<dbReference type="SUPFAM" id="SSF55073">
    <property type="entry name" value="Nucleotide cyclase"/>
    <property type="match status" value="1"/>
</dbReference>
<keyword evidence="5 19" id="KW-0812">Transmembrane</keyword>
<dbReference type="GO" id="GO:0004016">
    <property type="term" value="F:adenylate cyclase activity"/>
    <property type="evidence" value="ECO:0007669"/>
    <property type="project" value="UniProtKB-EC"/>
</dbReference>
<comment type="subunit">
    <text evidence="16">Homodimer. Can also exist as monomer.</text>
</comment>
<keyword evidence="12 19" id="KW-0472">Membrane</keyword>
<evidence type="ECO:0000256" key="15">
    <source>
        <dbReference type="ARBA" id="ARBA00032637"/>
    </source>
</evidence>
<dbReference type="PANTHER" id="PTHR11920:SF335">
    <property type="entry name" value="GUANYLATE CYCLASE"/>
    <property type="match status" value="1"/>
</dbReference>
<evidence type="ECO:0000256" key="1">
    <source>
        <dbReference type="ARBA" id="ARBA00001593"/>
    </source>
</evidence>
<evidence type="ECO:0000259" key="20">
    <source>
        <dbReference type="PROSITE" id="PS50125"/>
    </source>
</evidence>
<dbReference type="Gene3D" id="3.30.70.1230">
    <property type="entry name" value="Nucleotide cyclase"/>
    <property type="match status" value="1"/>
</dbReference>
<evidence type="ECO:0000256" key="2">
    <source>
        <dbReference type="ARBA" id="ARBA00004370"/>
    </source>
</evidence>
<dbReference type="CDD" id="cd07302">
    <property type="entry name" value="CHD"/>
    <property type="match status" value="1"/>
</dbReference>
<evidence type="ECO:0000256" key="8">
    <source>
        <dbReference type="ARBA" id="ARBA00022840"/>
    </source>
</evidence>
<evidence type="ECO:0000256" key="7">
    <source>
        <dbReference type="ARBA" id="ARBA00022741"/>
    </source>
</evidence>
<gene>
    <name evidence="21" type="ORF">PL8927_600307</name>
</gene>
<evidence type="ECO:0000256" key="12">
    <source>
        <dbReference type="ARBA" id="ARBA00023136"/>
    </source>
</evidence>
<keyword evidence="7" id="KW-0547">Nucleotide-binding</keyword>
<reference evidence="21" key="1">
    <citation type="submission" date="2019-10" db="EMBL/GenBank/DDBJ databases">
        <authorList>
            <consortium name="Genoscope - CEA"/>
            <person name="William W."/>
        </authorList>
    </citation>
    <scope>NUCLEOTIDE SEQUENCE [LARGE SCALE GENOMIC DNA]</scope>
    <source>
        <strain evidence="21">BBR_PRJEB10992</strain>
    </source>
</reference>
<dbReference type="GO" id="GO:0001653">
    <property type="term" value="F:peptide receptor activity"/>
    <property type="evidence" value="ECO:0007669"/>
    <property type="project" value="TreeGrafter"/>
</dbReference>
<dbReference type="EMBL" id="CZCU02000136">
    <property type="protein sequence ID" value="VXD18205.1"/>
    <property type="molecule type" value="Genomic_DNA"/>
</dbReference>
<evidence type="ECO:0000313" key="22">
    <source>
        <dbReference type="Proteomes" id="UP000184550"/>
    </source>
</evidence>
<dbReference type="GO" id="GO:0035556">
    <property type="term" value="P:intracellular signal transduction"/>
    <property type="evidence" value="ECO:0007669"/>
    <property type="project" value="InterPro"/>
</dbReference>
<keyword evidence="6" id="KW-0479">Metal-binding</keyword>
<evidence type="ECO:0000256" key="18">
    <source>
        <dbReference type="SAM" id="Coils"/>
    </source>
</evidence>
<comment type="caution">
    <text evidence="21">The sequence shown here is derived from an EMBL/GenBank/DDBJ whole genome shotgun (WGS) entry which is preliminary data.</text>
</comment>
<keyword evidence="18" id="KW-0175">Coiled coil</keyword>
<dbReference type="GO" id="GO:0005886">
    <property type="term" value="C:plasma membrane"/>
    <property type="evidence" value="ECO:0007669"/>
    <property type="project" value="TreeGrafter"/>
</dbReference>
<evidence type="ECO:0000256" key="4">
    <source>
        <dbReference type="ARBA" id="ARBA00021420"/>
    </source>
</evidence>
<dbReference type="GO" id="GO:0005524">
    <property type="term" value="F:ATP binding"/>
    <property type="evidence" value="ECO:0007669"/>
    <property type="project" value="UniProtKB-KW"/>
</dbReference>
<dbReference type="OrthoDB" id="456159at2"/>
<keyword evidence="10 19" id="KW-1133">Transmembrane helix</keyword>
<dbReference type="InterPro" id="IPR029787">
    <property type="entry name" value="Nucleotide_cyclase"/>
</dbReference>
<evidence type="ECO:0000256" key="11">
    <source>
        <dbReference type="ARBA" id="ARBA00022998"/>
    </source>
</evidence>
<dbReference type="RefSeq" id="WP_083621797.1">
    <property type="nucleotide sequence ID" value="NZ_LR734869.1"/>
</dbReference>
<evidence type="ECO:0000256" key="5">
    <source>
        <dbReference type="ARBA" id="ARBA00022692"/>
    </source>
</evidence>
<dbReference type="SMART" id="SM00044">
    <property type="entry name" value="CYCc"/>
    <property type="match status" value="1"/>
</dbReference>
<feature type="domain" description="Guanylate cyclase" evidence="20">
    <location>
        <begin position="267"/>
        <end position="394"/>
    </location>
</feature>
<dbReference type="GO" id="GO:0006171">
    <property type="term" value="P:cAMP biosynthetic process"/>
    <property type="evidence" value="ECO:0007669"/>
    <property type="project" value="UniProtKB-KW"/>
</dbReference>
<dbReference type="Pfam" id="PF00211">
    <property type="entry name" value="Guanylate_cyc"/>
    <property type="match status" value="1"/>
</dbReference>
<dbReference type="Gene3D" id="6.10.250.780">
    <property type="match status" value="1"/>
</dbReference>
<name>A0A7Z9BMZ2_9CYAN</name>
<keyword evidence="8" id="KW-0067">ATP-binding</keyword>
<keyword evidence="11" id="KW-0115">cAMP biosynthesis</keyword>
<keyword evidence="22" id="KW-1185">Reference proteome</keyword>
<feature type="transmembrane region" description="Helical" evidence="19">
    <location>
        <begin position="78"/>
        <end position="99"/>
    </location>
</feature>
<proteinExistence type="inferred from homology"/>
<dbReference type="Proteomes" id="UP000184550">
    <property type="component" value="Unassembled WGS sequence"/>
</dbReference>
<dbReference type="GO" id="GO:0007168">
    <property type="term" value="P:receptor guanylyl cyclase signaling pathway"/>
    <property type="evidence" value="ECO:0007669"/>
    <property type="project" value="TreeGrafter"/>
</dbReference>
<dbReference type="GO" id="GO:0004383">
    <property type="term" value="F:guanylate cyclase activity"/>
    <property type="evidence" value="ECO:0007669"/>
    <property type="project" value="TreeGrafter"/>
</dbReference>
<accession>A0A7Z9BMZ2</accession>
<evidence type="ECO:0000256" key="16">
    <source>
        <dbReference type="ARBA" id="ARBA00064436"/>
    </source>
</evidence>
<dbReference type="FunFam" id="3.30.70.1230:FF:000033">
    <property type="entry name" value="Adenylate cyclase"/>
    <property type="match status" value="1"/>
</dbReference>
<protein>
    <recommendedName>
        <fullName evidence="4">Adenylate cyclase</fullName>
        <ecNumber evidence="3">4.6.1.1</ecNumber>
    </recommendedName>
    <alternativeName>
        <fullName evidence="14">ATP pyrophosphate-lyase</fullName>
    </alternativeName>
    <alternativeName>
        <fullName evidence="15">Adenylyl cyclase</fullName>
    </alternativeName>
</protein>
<dbReference type="AlphaFoldDB" id="A0A7Z9BMZ2"/>
<evidence type="ECO:0000256" key="14">
    <source>
        <dbReference type="ARBA" id="ARBA00032597"/>
    </source>
</evidence>
<dbReference type="EC" id="4.6.1.1" evidence="3"/>